<evidence type="ECO:0000313" key="1">
    <source>
        <dbReference type="EMBL" id="EHP70812.1"/>
    </source>
</evidence>
<dbReference type="Proteomes" id="UP000003980">
    <property type="component" value="Unassembled WGS sequence"/>
</dbReference>
<dbReference type="STRING" id="671065.MetMK1DRAFT_00013150"/>
<dbReference type="HOGENOM" id="CLU_142655_0_0_2"/>
<dbReference type="OrthoDB" id="45301at2157"/>
<sequence length="143" mass="16703">MRLKRPPRIKVLEALGSIADGRIRKEGEKYRVRSSEGDREYEVWVKGDLAYSDDNGTKFRHYVGYPIIAVLMMEGRLPFDERIARSLKGVPWRKLNEELKNYSAVEDLVIQEAERRGVKREEIDLFVEKVLNELGRLKLNEPT</sequence>
<dbReference type="RefSeq" id="WP_009071667.1">
    <property type="nucleotide sequence ID" value="NZ_JH597761.1"/>
</dbReference>
<reference evidence="1 2" key="1">
    <citation type="submission" date="2012-01" db="EMBL/GenBank/DDBJ databases">
        <title>Improved High-Quality Draft sequence of Metallosphaera yellowstonensis MK1.</title>
        <authorList>
            <consortium name="US DOE Joint Genome Institute"/>
            <person name="Lucas S."/>
            <person name="Han J."/>
            <person name="Cheng J.-F."/>
            <person name="Goodwin L."/>
            <person name="Pitluck S."/>
            <person name="Peters L."/>
            <person name="Teshima H."/>
            <person name="Detter J.C."/>
            <person name="Han C."/>
            <person name="Tapia R."/>
            <person name="Land M."/>
            <person name="Hauser L."/>
            <person name="Kyrpides N."/>
            <person name="Kozubal M."/>
            <person name="Macur R.E."/>
            <person name="Jay Z."/>
            <person name="Inskeep W."/>
            <person name="Woyke T."/>
        </authorList>
    </citation>
    <scope>NUCLEOTIDE SEQUENCE [LARGE SCALE GENOMIC DNA]</scope>
    <source>
        <strain evidence="1 2">MK1</strain>
    </source>
</reference>
<dbReference type="eggNOG" id="arCOG04234">
    <property type="taxonomic scope" value="Archaea"/>
</dbReference>
<organism evidence="1 2">
    <name type="scientific">Metallosphaera yellowstonensis MK1</name>
    <dbReference type="NCBI Taxonomy" id="671065"/>
    <lineage>
        <taxon>Archaea</taxon>
        <taxon>Thermoproteota</taxon>
        <taxon>Thermoprotei</taxon>
        <taxon>Sulfolobales</taxon>
        <taxon>Sulfolobaceae</taxon>
        <taxon>Metallosphaera</taxon>
    </lineage>
</organism>
<evidence type="ECO:0000313" key="2">
    <source>
        <dbReference type="Proteomes" id="UP000003980"/>
    </source>
</evidence>
<dbReference type="PIRSF" id="PIRSF014422">
    <property type="entry name" value="UCP014422"/>
    <property type="match status" value="1"/>
</dbReference>
<gene>
    <name evidence="1" type="ORF">MetMK1DRAFT_00013150</name>
</gene>
<dbReference type="AlphaFoldDB" id="H2C3J1"/>
<proteinExistence type="predicted"/>
<keyword evidence="2" id="KW-1185">Reference proteome</keyword>
<protein>
    <submittedName>
        <fullName evidence="1">Uncharacterized protein</fullName>
    </submittedName>
</protein>
<accession>H2C3J1</accession>
<dbReference type="InterPro" id="IPR016618">
    <property type="entry name" value="UCP014422"/>
</dbReference>
<name>H2C3J1_9CREN</name>
<dbReference type="EMBL" id="JH597761">
    <property type="protein sequence ID" value="EHP70812.1"/>
    <property type="molecule type" value="Genomic_DNA"/>
</dbReference>